<dbReference type="Proteomes" id="UP000887013">
    <property type="component" value="Unassembled WGS sequence"/>
</dbReference>
<dbReference type="EMBL" id="BMAW01023348">
    <property type="protein sequence ID" value="GFT82337.1"/>
    <property type="molecule type" value="Genomic_DNA"/>
</dbReference>
<evidence type="ECO:0000256" key="1">
    <source>
        <dbReference type="SAM" id="MobiDB-lite"/>
    </source>
</evidence>
<comment type="caution">
    <text evidence="2">The sequence shown here is derived from an EMBL/GenBank/DDBJ whole genome shotgun (WGS) entry which is preliminary data.</text>
</comment>
<name>A0A8X6U5E5_NEPPI</name>
<organism evidence="2 3">
    <name type="scientific">Nephila pilipes</name>
    <name type="common">Giant wood spider</name>
    <name type="synonym">Nephila maculata</name>
    <dbReference type="NCBI Taxonomy" id="299642"/>
    <lineage>
        <taxon>Eukaryota</taxon>
        <taxon>Metazoa</taxon>
        <taxon>Ecdysozoa</taxon>
        <taxon>Arthropoda</taxon>
        <taxon>Chelicerata</taxon>
        <taxon>Arachnida</taxon>
        <taxon>Araneae</taxon>
        <taxon>Araneomorphae</taxon>
        <taxon>Entelegynae</taxon>
        <taxon>Araneoidea</taxon>
        <taxon>Nephilidae</taxon>
        <taxon>Nephila</taxon>
    </lineage>
</organism>
<evidence type="ECO:0000313" key="3">
    <source>
        <dbReference type="Proteomes" id="UP000887013"/>
    </source>
</evidence>
<accession>A0A8X6U5E5</accession>
<feature type="region of interest" description="Disordered" evidence="1">
    <location>
        <begin position="1"/>
        <end position="47"/>
    </location>
</feature>
<reference evidence="2" key="1">
    <citation type="submission" date="2020-08" db="EMBL/GenBank/DDBJ databases">
        <title>Multicomponent nature underlies the extraordinary mechanical properties of spider dragline silk.</title>
        <authorList>
            <person name="Kono N."/>
            <person name="Nakamura H."/>
            <person name="Mori M."/>
            <person name="Yoshida Y."/>
            <person name="Ohtoshi R."/>
            <person name="Malay A.D."/>
            <person name="Moran D.A.P."/>
            <person name="Tomita M."/>
            <person name="Numata K."/>
            <person name="Arakawa K."/>
        </authorList>
    </citation>
    <scope>NUCLEOTIDE SEQUENCE</scope>
</reference>
<evidence type="ECO:0000313" key="2">
    <source>
        <dbReference type="EMBL" id="GFT82337.1"/>
    </source>
</evidence>
<protein>
    <submittedName>
        <fullName evidence="2">Uncharacterized protein</fullName>
    </submittedName>
</protein>
<gene>
    <name evidence="2" type="ORF">NPIL_672971</name>
</gene>
<proteinExistence type="predicted"/>
<dbReference type="AlphaFoldDB" id="A0A8X6U5E5"/>
<keyword evidence="3" id="KW-1185">Reference proteome</keyword>
<sequence>MPNIGGALGEDGRPINEGNISEPAMNPVRSPRHQPGYPSEGGHPTIDDLMVELNPQAHSPGPSRAMKRCETTSIEGTLSRCKRWRSSEKAYYDRRANLRYCCELAGLWS</sequence>